<dbReference type="InterPro" id="IPR017946">
    <property type="entry name" value="PLC-like_Pdiesterase_TIM-brl"/>
</dbReference>
<dbReference type="AlphaFoldDB" id="A0A7T7XPB4"/>
<dbReference type="Gene3D" id="3.20.20.190">
    <property type="entry name" value="Phosphatidylinositol (PI) phosphodiesterase"/>
    <property type="match status" value="1"/>
</dbReference>
<keyword evidence="3" id="KW-1185">Reference proteome</keyword>
<feature type="domain" description="GP-PDE" evidence="1">
    <location>
        <begin position="12"/>
        <end position="247"/>
    </location>
</feature>
<dbReference type="SUPFAM" id="SSF51695">
    <property type="entry name" value="PLC-like phosphodiesterases"/>
    <property type="match status" value="1"/>
</dbReference>
<dbReference type="EMBL" id="CP067089">
    <property type="protein sequence ID" value="QQO09907.1"/>
    <property type="molecule type" value="Genomic_DNA"/>
</dbReference>
<proteinExistence type="predicted"/>
<sequence>MIEQTYARSGKILVQGHRGALGRAPENTMPSFELGRNLGADLLELDVHLTKEGKLAVMHDPDVSRTTNGTGALENMSSGEISALDAGIGFSQEFAGTRVPFLGEVLAWAKGKIDLAVEIKGNPFPAEGVEAAVVDEITRYGMEDNVVVICFYHPVVKKVKEIAPHILTGILYTGRAIDPAAMARAAGADSIRCDWHYLAKEDVDKAHAAGLWVSCWTADSEDVFSRLAEIGVDSAGCNYPDRFRKWLDERNLGIR</sequence>
<dbReference type="Proteomes" id="UP000595917">
    <property type="component" value="Chromosome"/>
</dbReference>
<dbReference type="GO" id="GO:0008081">
    <property type="term" value="F:phosphoric diester hydrolase activity"/>
    <property type="evidence" value="ECO:0007669"/>
    <property type="project" value="InterPro"/>
</dbReference>
<protein>
    <recommendedName>
        <fullName evidence="1">GP-PDE domain-containing protein</fullName>
    </recommendedName>
</protein>
<dbReference type="GO" id="GO:0006629">
    <property type="term" value="P:lipid metabolic process"/>
    <property type="evidence" value="ECO:0007669"/>
    <property type="project" value="InterPro"/>
</dbReference>
<gene>
    <name evidence="2" type="ORF">JFL75_03070</name>
</gene>
<evidence type="ECO:0000313" key="2">
    <source>
        <dbReference type="EMBL" id="QQO09907.1"/>
    </source>
</evidence>
<evidence type="ECO:0000313" key="3">
    <source>
        <dbReference type="Proteomes" id="UP000595917"/>
    </source>
</evidence>
<dbReference type="PANTHER" id="PTHR46211:SF1">
    <property type="entry name" value="GLYCEROPHOSPHODIESTER PHOSPHODIESTERASE, CYTOPLASMIC"/>
    <property type="match status" value="1"/>
</dbReference>
<dbReference type="KEGG" id="bhc:JFL75_03070"/>
<dbReference type="PROSITE" id="PS51704">
    <property type="entry name" value="GP_PDE"/>
    <property type="match status" value="1"/>
</dbReference>
<evidence type="ECO:0000259" key="1">
    <source>
        <dbReference type="PROSITE" id="PS51704"/>
    </source>
</evidence>
<organism evidence="2 3">
    <name type="scientific">Breznakiella homolactica</name>
    <dbReference type="NCBI Taxonomy" id="2798577"/>
    <lineage>
        <taxon>Bacteria</taxon>
        <taxon>Pseudomonadati</taxon>
        <taxon>Spirochaetota</taxon>
        <taxon>Spirochaetia</taxon>
        <taxon>Spirochaetales</taxon>
        <taxon>Breznakiellaceae</taxon>
        <taxon>Breznakiella</taxon>
    </lineage>
</organism>
<dbReference type="InterPro" id="IPR030395">
    <property type="entry name" value="GP_PDE_dom"/>
</dbReference>
<accession>A0A7T7XPB4</accession>
<name>A0A7T7XPB4_9SPIR</name>
<dbReference type="Pfam" id="PF03009">
    <property type="entry name" value="GDPD"/>
    <property type="match status" value="1"/>
</dbReference>
<dbReference type="PANTHER" id="PTHR46211">
    <property type="entry name" value="GLYCEROPHOSPHORYL DIESTER PHOSPHODIESTERASE"/>
    <property type="match status" value="1"/>
</dbReference>
<dbReference type="RefSeq" id="WP_215627211.1">
    <property type="nucleotide sequence ID" value="NZ_CP067089.2"/>
</dbReference>
<reference evidence="2" key="1">
    <citation type="submission" date="2021-01" db="EMBL/GenBank/DDBJ databases">
        <title>Description of Breznakiella homolactica.</title>
        <authorList>
            <person name="Song Y."/>
            <person name="Brune A."/>
        </authorList>
    </citation>
    <scope>NUCLEOTIDE SEQUENCE</scope>
    <source>
        <strain evidence="2">RmG30</strain>
    </source>
</reference>